<dbReference type="InterPro" id="IPR050588">
    <property type="entry name" value="WNK_Ser-Thr_kinase"/>
</dbReference>
<keyword evidence="3" id="KW-0808">Transferase</keyword>
<comment type="catalytic activity">
    <reaction evidence="10">
        <text>L-seryl-[protein] + ATP = O-phospho-L-seryl-[protein] + ADP + H(+)</text>
        <dbReference type="Rhea" id="RHEA:17989"/>
        <dbReference type="Rhea" id="RHEA-COMP:9863"/>
        <dbReference type="Rhea" id="RHEA-COMP:11604"/>
        <dbReference type="ChEBI" id="CHEBI:15378"/>
        <dbReference type="ChEBI" id="CHEBI:29999"/>
        <dbReference type="ChEBI" id="CHEBI:30616"/>
        <dbReference type="ChEBI" id="CHEBI:83421"/>
        <dbReference type="ChEBI" id="CHEBI:456216"/>
        <dbReference type="EC" id="2.7.11.1"/>
    </reaction>
</comment>
<evidence type="ECO:0000256" key="8">
    <source>
        <dbReference type="ARBA" id="ARBA00022840"/>
    </source>
</evidence>
<keyword evidence="5" id="KW-0547">Nucleotide-binding</keyword>
<dbReference type="EMBL" id="JAYMYR010000001">
    <property type="protein sequence ID" value="KAK7381977.1"/>
    <property type="molecule type" value="Genomic_DNA"/>
</dbReference>
<dbReference type="FunFam" id="1.10.510.10:FF:000046">
    <property type="entry name" value="probable serine/threonine-protein kinase WNK9"/>
    <property type="match status" value="1"/>
</dbReference>
<dbReference type="InterPro" id="IPR000719">
    <property type="entry name" value="Prot_kinase_dom"/>
</dbReference>
<evidence type="ECO:0000259" key="12">
    <source>
        <dbReference type="PROSITE" id="PS51792"/>
    </source>
</evidence>
<sequence>MNFCYDMEGWVLDLGSLPQTIVIECRFPLRSAFASRMNSGAVLIMPPVGNVFGTREPQDFEDEFAEKDPTGRYIRYTEILGRGAFKTVYRGFDEVDGIEVAWNQVKIDGLLHSVDDLAKLYSEVNLLKSLKHDNIIKFCDSWIDDKQKTVNMITELFTSGNLRQYRKKHKYVEMKAIKGWARQILNGLLYLHSHRPPIIHRDLKCDNIFVNGNQGEVKIGDLGLAIVMQQPTAQSVIGTPEFMAPELYEESYTELVDIYSFGMCILEMVTFEYPYSECKNPAQIFKKVTLGIKPASLNKVSDPQIKEFIEKCLVPASERLSAEELLKDPFLQVENSKDPVLYPLQPPRRTLRAYSFKSGSQSMDLDGDYKQFSMSIYSEGNQENPYCPVFEVQRANNNNEFRLKGTKNDDNSVSLTLRIADTCGRVRNIHFLFYLDSDTAVSVATEMVEHLELADHDVPFIAELIDYLLMKLLPWWNPSHDRVRGEINPNIDVQSFMGWPWSSALASVPSDLVIEEDGLSRIDTATEEDFVAPEKSSFIENGDKATFEGDCNSLRSEAPEVVAENASMKDENYNDSNVDASSKCLSSGSISELELGDAYFEDCKLQPEDNCGGEEVVINEYPKNSGSVLGTSSNVGSPRSCCSYVSSSTVEEIDPELQFELAVIESHYQHWIDELNQIKLEALESTRRRWMAKKKLAEQKWQANTSMAELMGSRAYCCFRCQNLVAFHDDIVSKDFQATNGRAFLFSHAMNIVLGPKEDRQLITGLHTVADVYCSDCGEELGWKYVKAYEETQKYKEGKCVLEKFKIVKGNG</sequence>
<dbReference type="Gene3D" id="3.30.200.20">
    <property type="entry name" value="Phosphorylase Kinase, domain 1"/>
    <property type="match status" value="1"/>
</dbReference>
<comment type="caution">
    <text evidence="13">The sequence shown here is derived from an EMBL/GenBank/DDBJ whole genome shotgun (WGS) entry which is preliminary data.</text>
</comment>
<dbReference type="InterPro" id="IPR034751">
    <property type="entry name" value="Yippee"/>
</dbReference>
<organism evidence="13 14">
    <name type="scientific">Phaseolus coccineus</name>
    <name type="common">Scarlet runner bean</name>
    <name type="synonym">Phaseolus multiflorus</name>
    <dbReference type="NCBI Taxonomy" id="3886"/>
    <lineage>
        <taxon>Eukaryota</taxon>
        <taxon>Viridiplantae</taxon>
        <taxon>Streptophyta</taxon>
        <taxon>Embryophyta</taxon>
        <taxon>Tracheophyta</taxon>
        <taxon>Spermatophyta</taxon>
        <taxon>Magnoliopsida</taxon>
        <taxon>eudicotyledons</taxon>
        <taxon>Gunneridae</taxon>
        <taxon>Pentapetalae</taxon>
        <taxon>rosids</taxon>
        <taxon>fabids</taxon>
        <taxon>Fabales</taxon>
        <taxon>Fabaceae</taxon>
        <taxon>Papilionoideae</taxon>
        <taxon>50 kb inversion clade</taxon>
        <taxon>NPAAA clade</taxon>
        <taxon>indigoferoid/millettioid clade</taxon>
        <taxon>Phaseoleae</taxon>
        <taxon>Phaseolus</taxon>
    </lineage>
</organism>
<dbReference type="SMART" id="SM00220">
    <property type="entry name" value="S_TKc"/>
    <property type="match status" value="1"/>
</dbReference>
<dbReference type="GO" id="GO:0004674">
    <property type="term" value="F:protein serine/threonine kinase activity"/>
    <property type="evidence" value="ECO:0007669"/>
    <property type="project" value="UniProtKB-KW"/>
</dbReference>
<dbReference type="InterPro" id="IPR011009">
    <property type="entry name" value="Kinase-like_dom_sf"/>
</dbReference>
<dbReference type="PROSITE" id="PS50011">
    <property type="entry name" value="PROTEIN_KINASE_DOM"/>
    <property type="match status" value="1"/>
</dbReference>
<dbReference type="AlphaFoldDB" id="A0AAN9RR93"/>
<protein>
    <recommendedName>
        <fullName evidence="1">non-specific serine/threonine protein kinase</fullName>
        <ecNumber evidence="1">2.7.11.1</ecNumber>
    </recommendedName>
</protein>
<dbReference type="GO" id="GO:0046872">
    <property type="term" value="F:metal ion binding"/>
    <property type="evidence" value="ECO:0007669"/>
    <property type="project" value="UniProtKB-KW"/>
</dbReference>
<dbReference type="PROSITE" id="PS51792">
    <property type="entry name" value="YIPPEE"/>
    <property type="match status" value="1"/>
</dbReference>
<accession>A0AAN9RR93</accession>
<evidence type="ECO:0000256" key="2">
    <source>
        <dbReference type="ARBA" id="ARBA00022527"/>
    </source>
</evidence>
<evidence type="ECO:0000256" key="10">
    <source>
        <dbReference type="ARBA" id="ARBA00048679"/>
    </source>
</evidence>
<dbReference type="FunFam" id="3.30.200.20:FF:000075">
    <property type="entry name" value="Probable serine/threonine-protein kinase WNK1"/>
    <property type="match status" value="1"/>
</dbReference>
<dbReference type="CDD" id="cd13983">
    <property type="entry name" value="STKc_WNK"/>
    <property type="match status" value="1"/>
</dbReference>
<evidence type="ECO:0000256" key="1">
    <source>
        <dbReference type="ARBA" id="ARBA00012513"/>
    </source>
</evidence>
<gene>
    <name evidence="13" type="ORF">VNO80_00573</name>
</gene>
<keyword evidence="8" id="KW-0067">ATP-binding</keyword>
<keyword evidence="6" id="KW-0418">Kinase</keyword>
<evidence type="ECO:0000313" key="14">
    <source>
        <dbReference type="Proteomes" id="UP001374584"/>
    </source>
</evidence>
<evidence type="ECO:0000256" key="3">
    <source>
        <dbReference type="ARBA" id="ARBA00022679"/>
    </source>
</evidence>
<evidence type="ECO:0000256" key="6">
    <source>
        <dbReference type="ARBA" id="ARBA00022777"/>
    </source>
</evidence>
<comment type="catalytic activity">
    <reaction evidence="9">
        <text>L-threonyl-[protein] + ATP = O-phospho-L-threonyl-[protein] + ADP + H(+)</text>
        <dbReference type="Rhea" id="RHEA:46608"/>
        <dbReference type="Rhea" id="RHEA-COMP:11060"/>
        <dbReference type="Rhea" id="RHEA-COMP:11605"/>
        <dbReference type="ChEBI" id="CHEBI:15378"/>
        <dbReference type="ChEBI" id="CHEBI:30013"/>
        <dbReference type="ChEBI" id="CHEBI:30616"/>
        <dbReference type="ChEBI" id="CHEBI:61977"/>
        <dbReference type="ChEBI" id="CHEBI:456216"/>
        <dbReference type="EC" id="2.7.11.1"/>
    </reaction>
</comment>
<dbReference type="Proteomes" id="UP001374584">
    <property type="component" value="Unassembled WGS sequence"/>
</dbReference>
<dbReference type="GO" id="GO:0005524">
    <property type="term" value="F:ATP binding"/>
    <property type="evidence" value="ECO:0007669"/>
    <property type="project" value="UniProtKB-KW"/>
</dbReference>
<proteinExistence type="predicted"/>
<evidence type="ECO:0000256" key="9">
    <source>
        <dbReference type="ARBA" id="ARBA00047899"/>
    </source>
</evidence>
<keyword evidence="7" id="KW-0862">Zinc</keyword>
<reference evidence="13 14" key="1">
    <citation type="submission" date="2024-01" db="EMBL/GenBank/DDBJ databases">
        <title>The genomes of 5 underutilized Papilionoideae crops provide insights into root nodulation and disease resistanc.</title>
        <authorList>
            <person name="Jiang F."/>
        </authorList>
    </citation>
    <scope>NUCLEOTIDE SEQUENCE [LARGE SCALE GENOMIC DNA]</scope>
    <source>
        <strain evidence="13">JINMINGXINNONG_FW02</strain>
        <tissue evidence="13">Leaves</tissue>
    </source>
</reference>
<dbReference type="EC" id="2.7.11.1" evidence="1"/>
<dbReference type="Gene3D" id="1.10.510.10">
    <property type="entry name" value="Transferase(Phosphotransferase) domain 1"/>
    <property type="match status" value="1"/>
</dbReference>
<feature type="domain" description="Yippee" evidence="12">
    <location>
        <begin position="714"/>
        <end position="811"/>
    </location>
</feature>
<dbReference type="Pfam" id="PF00069">
    <property type="entry name" value="Pkinase"/>
    <property type="match status" value="1"/>
</dbReference>
<evidence type="ECO:0000259" key="11">
    <source>
        <dbReference type="PROSITE" id="PS50011"/>
    </source>
</evidence>
<dbReference type="PROSITE" id="PS00108">
    <property type="entry name" value="PROTEIN_KINASE_ST"/>
    <property type="match status" value="1"/>
</dbReference>
<dbReference type="InterPro" id="IPR008271">
    <property type="entry name" value="Ser/Thr_kinase_AS"/>
</dbReference>
<dbReference type="SUPFAM" id="SSF56112">
    <property type="entry name" value="Protein kinase-like (PK-like)"/>
    <property type="match status" value="1"/>
</dbReference>
<evidence type="ECO:0000256" key="4">
    <source>
        <dbReference type="ARBA" id="ARBA00022723"/>
    </source>
</evidence>
<keyword evidence="14" id="KW-1185">Reference proteome</keyword>
<evidence type="ECO:0000256" key="7">
    <source>
        <dbReference type="ARBA" id="ARBA00022833"/>
    </source>
</evidence>
<dbReference type="InterPro" id="IPR004910">
    <property type="entry name" value="Yippee/Mis18/Cereblon"/>
</dbReference>
<dbReference type="Pfam" id="PF03226">
    <property type="entry name" value="Yippee-Mis18"/>
    <property type="match status" value="1"/>
</dbReference>
<dbReference type="PANTHER" id="PTHR13902">
    <property type="entry name" value="SERINE/THREONINE-PROTEIN KINASE WNK WITH NO LYSINE -RELATED"/>
    <property type="match status" value="1"/>
</dbReference>
<evidence type="ECO:0000313" key="13">
    <source>
        <dbReference type="EMBL" id="KAK7381977.1"/>
    </source>
</evidence>
<keyword evidence="4" id="KW-0479">Metal-binding</keyword>
<name>A0AAN9RR93_PHACN</name>
<feature type="domain" description="Protein kinase" evidence="11">
    <location>
        <begin position="74"/>
        <end position="331"/>
    </location>
</feature>
<evidence type="ECO:0000256" key="5">
    <source>
        <dbReference type="ARBA" id="ARBA00022741"/>
    </source>
</evidence>
<keyword evidence="2" id="KW-0723">Serine/threonine-protein kinase</keyword>
<dbReference type="Gene3D" id="3.10.20.90">
    <property type="entry name" value="Phosphatidylinositol 3-kinase Catalytic Subunit, Chain A, domain 1"/>
    <property type="match status" value="1"/>
</dbReference>